<dbReference type="PANTHER" id="PTHR13533">
    <property type="entry name" value="N-ACETYLNEURAMINATE 9-O-ACETYLTRANSFERASE"/>
    <property type="match status" value="1"/>
</dbReference>
<protein>
    <recommendedName>
        <fullName evidence="10">Cas1p 10 TM acyl transferase domain-containing protein</fullName>
    </recommendedName>
</protein>
<dbReference type="GO" id="GO:0005794">
    <property type="term" value="C:Golgi apparatus"/>
    <property type="evidence" value="ECO:0007669"/>
    <property type="project" value="TreeGrafter"/>
</dbReference>
<name>A0A7S3GMV7_9STRA</name>
<feature type="region of interest" description="Disordered" evidence="8">
    <location>
        <begin position="554"/>
        <end position="583"/>
    </location>
</feature>
<comment type="similarity">
    <text evidence="2">Belongs to the PC-esterase family. CASD1 subfamily.</text>
</comment>
<proteinExistence type="inferred from homology"/>
<evidence type="ECO:0000256" key="3">
    <source>
        <dbReference type="ARBA" id="ARBA00022679"/>
    </source>
</evidence>
<evidence type="ECO:0000259" key="10">
    <source>
        <dbReference type="Pfam" id="PF07779"/>
    </source>
</evidence>
<feature type="transmembrane region" description="Helical" evidence="9">
    <location>
        <begin position="110"/>
        <end position="129"/>
    </location>
</feature>
<dbReference type="EMBL" id="HBIC01000545">
    <property type="protein sequence ID" value="CAE0271478.1"/>
    <property type="molecule type" value="Transcribed_RNA"/>
</dbReference>
<evidence type="ECO:0000256" key="4">
    <source>
        <dbReference type="ARBA" id="ARBA00022692"/>
    </source>
</evidence>
<feature type="domain" description="Cas1p 10 TM acyl transferase" evidence="10">
    <location>
        <begin position="2"/>
        <end position="108"/>
    </location>
</feature>
<evidence type="ECO:0000256" key="1">
    <source>
        <dbReference type="ARBA" id="ARBA00004141"/>
    </source>
</evidence>
<dbReference type="GO" id="GO:0016407">
    <property type="term" value="F:acetyltransferase activity"/>
    <property type="evidence" value="ECO:0007669"/>
    <property type="project" value="TreeGrafter"/>
</dbReference>
<keyword evidence="5 9" id="KW-1133">Transmembrane helix</keyword>
<accession>A0A7S3GMV7</accession>
<feature type="transmembrane region" description="Helical" evidence="9">
    <location>
        <begin position="173"/>
        <end position="191"/>
    </location>
</feature>
<feature type="transmembrane region" description="Helical" evidence="9">
    <location>
        <begin position="502"/>
        <end position="532"/>
    </location>
</feature>
<organism evidence="11">
    <name type="scientific">Spumella elongata</name>
    <dbReference type="NCBI Taxonomy" id="89044"/>
    <lineage>
        <taxon>Eukaryota</taxon>
        <taxon>Sar</taxon>
        <taxon>Stramenopiles</taxon>
        <taxon>Ochrophyta</taxon>
        <taxon>Chrysophyceae</taxon>
        <taxon>Chromulinales</taxon>
        <taxon>Chromulinaceae</taxon>
        <taxon>Spumella</taxon>
    </lineage>
</organism>
<keyword evidence="4 9" id="KW-0812">Transmembrane</keyword>
<dbReference type="PANTHER" id="PTHR13533:SF1">
    <property type="entry name" value="N-ACETYLNEURAMINATE 9-O-ACETYLTRANSFERASE"/>
    <property type="match status" value="1"/>
</dbReference>
<evidence type="ECO:0000256" key="9">
    <source>
        <dbReference type="SAM" id="Phobius"/>
    </source>
</evidence>
<keyword evidence="7" id="KW-0325">Glycoprotein</keyword>
<dbReference type="InterPro" id="IPR012419">
    <property type="entry name" value="Cas1_AcylTrans_dom"/>
</dbReference>
<sequence>MQYNLNHSYFAIIPLTSYIFFRNVTPGVRSYISMSLHDLGKTTLETYLLQHHIWLTSNAKTLLTIVPDHPWINFALASWLFMTVSKELYRVTMSLRGMVMPDDKNIAWTNTMGMGAILAVLYAGAYIMFSFSPSLIEIIVACFALSLVVLLYINYSARHIYESQSCRTWTNRAIVALALAFAGGIFLQMTFHPTPEDTTVAAAAVAKYAGNSPECLGAISQGHWVETRCDTEKDAASTAYCQSAKWVWDNVDPKCPIKKLATSKLRSVYQAKKVLFAGDSEVRNVYHQFISILDPDYKQNMSALAKHGNLHYSAAFDSKLSVDFAWAPMVHNLTSVMRTALRSNAGYSLIAAGASYWDALQGKSVPYYQKELGALSAELNANAAARNSTKLVWMQPTVVVTDRLVTEEKRQYMSEAVIQKHRGAFLASPAAAAFDTIIDGTKASATKSSKPVDGIHYSDDVYEVIAHMVSNGYTLHYPALTAKSTVKKPYVPKATGSMSFPYLGALALGLATIMLFTIDSFLGIGYLSLLLFGRSYDWEAAYGAMHRKILDEEGGKSEPPVVHREVSEGDLENDALLDGKTQL</sequence>
<comment type="subcellular location">
    <subcellularLocation>
        <location evidence="1">Membrane</location>
        <topology evidence="1">Multi-pass membrane protein</topology>
    </subcellularLocation>
</comment>
<dbReference type="GO" id="GO:0016020">
    <property type="term" value="C:membrane"/>
    <property type="evidence" value="ECO:0007669"/>
    <property type="project" value="UniProtKB-SubCell"/>
</dbReference>
<evidence type="ECO:0000256" key="6">
    <source>
        <dbReference type="ARBA" id="ARBA00023136"/>
    </source>
</evidence>
<dbReference type="AlphaFoldDB" id="A0A7S3GMV7"/>
<gene>
    <name evidence="11" type="ORF">SELO1098_LOCUS303</name>
</gene>
<evidence type="ECO:0000313" key="11">
    <source>
        <dbReference type="EMBL" id="CAE0271478.1"/>
    </source>
</evidence>
<dbReference type="GO" id="GO:0005975">
    <property type="term" value="P:carbohydrate metabolic process"/>
    <property type="evidence" value="ECO:0007669"/>
    <property type="project" value="UniProtKB-ARBA"/>
</dbReference>
<evidence type="ECO:0000256" key="8">
    <source>
        <dbReference type="SAM" id="MobiDB-lite"/>
    </source>
</evidence>
<evidence type="ECO:0000256" key="5">
    <source>
        <dbReference type="ARBA" id="ARBA00022989"/>
    </source>
</evidence>
<feature type="compositionally biased region" description="Basic and acidic residues" evidence="8">
    <location>
        <begin position="554"/>
        <end position="567"/>
    </location>
</feature>
<dbReference type="Pfam" id="PF07779">
    <property type="entry name" value="Cas1_AcylT"/>
    <property type="match status" value="1"/>
</dbReference>
<reference evidence="11" key="1">
    <citation type="submission" date="2021-01" db="EMBL/GenBank/DDBJ databases">
        <authorList>
            <person name="Corre E."/>
            <person name="Pelletier E."/>
            <person name="Niang G."/>
            <person name="Scheremetjew M."/>
            <person name="Finn R."/>
            <person name="Kale V."/>
            <person name="Holt S."/>
            <person name="Cochrane G."/>
            <person name="Meng A."/>
            <person name="Brown T."/>
            <person name="Cohen L."/>
        </authorList>
    </citation>
    <scope>NUCLEOTIDE SEQUENCE</scope>
    <source>
        <strain evidence="11">CCAP 955/1</strain>
    </source>
</reference>
<evidence type="ECO:0000256" key="7">
    <source>
        <dbReference type="ARBA" id="ARBA00023180"/>
    </source>
</evidence>
<keyword evidence="6 9" id="KW-0472">Membrane</keyword>
<keyword evidence="3" id="KW-0808">Transferase</keyword>
<evidence type="ECO:0000256" key="2">
    <source>
        <dbReference type="ARBA" id="ARBA00010666"/>
    </source>
</evidence>
<feature type="transmembrane region" description="Helical" evidence="9">
    <location>
        <begin position="135"/>
        <end position="153"/>
    </location>
</feature>